<dbReference type="OrthoDB" id="1804088at2"/>
<proteinExistence type="predicted"/>
<dbReference type="RefSeq" id="WP_114797291.1">
    <property type="nucleotide sequence ID" value="NZ_QQZY01000010.1"/>
</dbReference>
<comment type="caution">
    <text evidence="1">The sequence shown here is derived from an EMBL/GenBank/DDBJ whole genome shotgun (WGS) entry which is preliminary data.</text>
</comment>
<name>A0A7M2YUK6_9ACTN</name>
<dbReference type="Proteomes" id="UP000254134">
    <property type="component" value="Unassembled WGS sequence"/>
</dbReference>
<protein>
    <recommendedName>
        <fullName evidence="3">Portal protein</fullName>
    </recommendedName>
</protein>
<dbReference type="InterPro" id="IPR009279">
    <property type="entry name" value="Portal_Mu"/>
</dbReference>
<dbReference type="AlphaFoldDB" id="A0A7M2YUK6"/>
<evidence type="ECO:0000313" key="2">
    <source>
        <dbReference type="Proteomes" id="UP000254134"/>
    </source>
</evidence>
<reference evidence="2" key="2">
    <citation type="journal article" date="2019" name="MicrobiologyOpen">
        <title>High-quality draft genome sequence of Gaiella occulta isolated from a 150 meter deep mineral water borehole and comparison with the genome sequences of other deep-branching lineages of the phylum Actinobacteria.</title>
        <authorList>
            <person name="Severino R."/>
            <person name="Froufe H.J.C."/>
            <person name="Barroso C."/>
            <person name="Albuquerque L."/>
            <person name="Lobo-da-Cunha A."/>
            <person name="da Costa M.S."/>
            <person name="Egas C."/>
        </authorList>
    </citation>
    <scope>NUCLEOTIDE SEQUENCE [LARGE SCALE GENOMIC DNA]</scope>
    <source>
        <strain evidence="2">F2-233</strain>
    </source>
</reference>
<dbReference type="EMBL" id="QQZY01000010">
    <property type="protein sequence ID" value="RDI73299.1"/>
    <property type="molecule type" value="Genomic_DNA"/>
</dbReference>
<organism evidence="1 2">
    <name type="scientific">Gaiella occulta</name>
    <dbReference type="NCBI Taxonomy" id="1002870"/>
    <lineage>
        <taxon>Bacteria</taxon>
        <taxon>Bacillati</taxon>
        <taxon>Actinomycetota</taxon>
        <taxon>Thermoleophilia</taxon>
        <taxon>Gaiellales</taxon>
        <taxon>Gaiellaceae</taxon>
        <taxon>Gaiella</taxon>
    </lineage>
</organism>
<evidence type="ECO:0008006" key="3">
    <source>
        <dbReference type="Google" id="ProtNLM"/>
    </source>
</evidence>
<accession>A0A7M2YUK6</accession>
<gene>
    <name evidence="1" type="ORF">Gocc_2899</name>
</gene>
<keyword evidence="2" id="KW-1185">Reference proteome</keyword>
<reference evidence="1 2" key="1">
    <citation type="submission" date="2018-07" db="EMBL/GenBank/DDBJ databases">
        <title>High-quality-draft genome sequence of Gaiella occulta.</title>
        <authorList>
            <person name="Severino R."/>
            <person name="Froufe H.J.C."/>
            <person name="Rainey F.A."/>
            <person name="Barroso C."/>
            <person name="Albuquerque L."/>
            <person name="Lobo-Da-Cunha A."/>
            <person name="Da Costa M.S."/>
            <person name="Egas C."/>
        </authorList>
    </citation>
    <scope>NUCLEOTIDE SEQUENCE [LARGE SCALE GENOMIC DNA]</scope>
    <source>
        <strain evidence="1 2">F2-233</strain>
    </source>
</reference>
<dbReference type="Pfam" id="PF06074">
    <property type="entry name" value="Portal_Mu"/>
    <property type="match status" value="1"/>
</dbReference>
<sequence length="484" mass="53277">MRLTLFDRSYASVPTGDLTGPDRGEAGADGEQWLRDMLQGGPDVNPELSGRQKFFVYDEMRKTSASVKSLLMFYKLTVRSASWSIDPHDTDPVSKVIRDMVAWNLGLDGEDGQLDLSWGKSLEQGLQMLEFGCMFEELVWGDVRRWRDADGDEHLVRPLARLAPRLPASVQKVEYGSDGRISRLTQGIANTRPIPGDKLSYLVFEPAPGTWDGVSLLRPAWGAWKLQKLLMISTGIGWDRYSAGTPVVWHPDTPEGAERARTIGRNVRTHQRAYVHLPVPQGGTKADSEWAIDILNAAQSLAEPSTLLRWCSEQIAEAGLQHFARQGLGQTGARASAETQADPFYLAAQVLAEDLALERKRQVVRQLVEVNFGREAADYRMPRLTVSKLRARNIDVIARAISLLEPAGFTFTDREAQDDVRDLLGLTNLPNDLEQHGIPRDRLLAALSAAGLDQAQLAAVVNSLPSDVGVARNTVPKEGAGLAA</sequence>
<evidence type="ECO:0000313" key="1">
    <source>
        <dbReference type="EMBL" id="RDI73299.1"/>
    </source>
</evidence>